<name>A0A5C6F3H9_9BACT</name>
<sequence>MLYLSKHPSGGWKTPPLHMKNTSPQNGRGVFFRSKKHRSFAKQLLNFRLRRKRGAREALTVAST</sequence>
<proteinExistence type="predicted"/>
<evidence type="ECO:0000256" key="1">
    <source>
        <dbReference type="SAM" id="MobiDB-lite"/>
    </source>
</evidence>
<dbReference type="Proteomes" id="UP000317977">
    <property type="component" value="Unassembled WGS sequence"/>
</dbReference>
<comment type="caution">
    <text evidence="2">The sequence shown here is derived from an EMBL/GenBank/DDBJ whole genome shotgun (WGS) entry which is preliminary data.</text>
</comment>
<gene>
    <name evidence="2" type="ORF">Poly59_13530</name>
</gene>
<evidence type="ECO:0000313" key="2">
    <source>
        <dbReference type="EMBL" id="TWU55060.1"/>
    </source>
</evidence>
<evidence type="ECO:0000313" key="3">
    <source>
        <dbReference type="Proteomes" id="UP000317977"/>
    </source>
</evidence>
<accession>A0A5C6F3H9</accession>
<keyword evidence="3" id="KW-1185">Reference proteome</keyword>
<dbReference type="AlphaFoldDB" id="A0A5C6F3H9"/>
<organism evidence="2 3">
    <name type="scientific">Rubripirellula reticaptiva</name>
    <dbReference type="NCBI Taxonomy" id="2528013"/>
    <lineage>
        <taxon>Bacteria</taxon>
        <taxon>Pseudomonadati</taxon>
        <taxon>Planctomycetota</taxon>
        <taxon>Planctomycetia</taxon>
        <taxon>Pirellulales</taxon>
        <taxon>Pirellulaceae</taxon>
        <taxon>Rubripirellula</taxon>
    </lineage>
</organism>
<dbReference type="EMBL" id="SJPX01000002">
    <property type="protein sequence ID" value="TWU55060.1"/>
    <property type="molecule type" value="Genomic_DNA"/>
</dbReference>
<reference evidence="2 3" key="1">
    <citation type="submission" date="2019-02" db="EMBL/GenBank/DDBJ databases">
        <title>Deep-cultivation of Planctomycetes and their phenomic and genomic characterization uncovers novel biology.</title>
        <authorList>
            <person name="Wiegand S."/>
            <person name="Jogler M."/>
            <person name="Boedeker C."/>
            <person name="Pinto D."/>
            <person name="Vollmers J."/>
            <person name="Rivas-Marin E."/>
            <person name="Kohn T."/>
            <person name="Peeters S.H."/>
            <person name="Heuer A."/>
            <person name="Rast P."/>
            <person name="Oberbeckmann S."/>
            <person name="Bunk B."/>
            <person name="Jeske O."/>
            <person name="Meyerdierks A."/>
            <person name="Storesund J.E."/>
            <person name="Kallscheuer N."/>
            <person name="Luecker S."/>
            <person name="Lage O.M."/>
            <person name="Pohl T."/>
            <person name="Merkel B.J."/>
            <person name="Hornburger P."/>
            <person name="Mueller R.-W."/>
            <person name="Bruemmer F."/>
            <person name="Labrenz M."/>
            <person name="Spormann A.M."/>
            <person name="Op Den Camp H."/>
            <person name="Overmann J."/>
            <person name="Amann R."/>
            <person name="Jetten M.S.M."/>
            <person name="Mascher T."/>
            <person name="Medema M.H."/>
            <person name="Devos D.P."/>
            <person name="Kaster A.-K."/>
            <person name="Ovreas L."/>
            <person name="Rohde M."/>
            <person name="Galperin M.Y."/>
            <person name="Jogler C."/>
        </authorList>
    </citation>
    <scope>NUCLEOTIDE SEQUENCE [LARGE SCALE GENOMIC DNA]</scope>
    <source>
        <strain evidence="2 3">Poly59</strain>
    </source>
</reference>
<feature type="region of interest" description="Disordered" evidence="1">
    <location>
        <begin position="1"/>
        <end position="28"/>
    </location>
</feature>
<protein>
    <submittedName>
        <fullName evidence="2">Uncharacterized protein</fullName>
    </submittedName>
</protein>